<dbReference type="InterPro" id="IPR014729">
    <property type="entry name" value="Rossmann-like_a/b/a_fold"/>
</dbReference>
<proteinExistence type="inferred from homology"/>
<dbReference type="AlphaFoldDB" id="A0A1W1CUN1"/>
<organism evidence="9">
    <name type="scientific">hydrothermal vent metagenome</name>
    <dbReference type="NCBI Taxonomy" id="652676"/>
    <lineage>
        <taxon>unclassified sequences</taxon>
        <taxon>metagenomes</taxon>
        <taxon>ecological metagenomes</taxon>
    </lineage>
</organism>
<evidence type="ECO:0000256" key="5">
    <source>
        <dbReference type="ARBA" id="ARBA00022840"/>
    </source>
</evidence>
<evidence type="ECO:0000256" key="8">
    <source>
        <dbReference type="ARBA" id="ARBA00049929"/>
    </source>
</evidence>
<evidence type="ECO:0000256" key="6">
    <source>
        <dbReference type="ARBA" id="ARBA00022917"/>
    </source>
</evidence>
<accession>A0A1W1CUN1</accession>
<dbReference type="InterPro" id="IPR002305">
    <property type="entry name" value="aa-tRNA-synth_Ic"/>
</dbReference>
<gene>
    <name evidence="9" type="ORF">MNB_SV-3-565</name>
</gene>
<dbReference type="NCBIfam" id="TIGR00233">
    <property type="entry name" value="trpS"/>
    <property type="match status" value="1"/>
</dbReference>
<evidence type="ECO:0000256" key="1">
    <source>
        <dbReference type="ARBA" id="ARBA00005594"/>
    </source>
</evidence>
<comment type="catalytic activity">
    <reaction evidence="8">
        <text>tRNA(Trp) + L-tryptophan + ATP = L-tryptophyl-tRNA(Trp) + AMP + diphosphate + H(+)</text>
        <dbReference type="Rhea" id="RHEA:24080"/>
        <dbReference type="Rhea" id="RHEA-COMP:9671"/>
        <dbReference type="Rhea" id="RHEA-COMP:9705"/>
        <dbReference type="ChEBI" id="CHEBI:15378"/>
        <dbReference type="ChEBI" id="CHEBI:30616"/>
        <dbReference type="ChEBI" id="CHEBI:33019"/>
        <dbReference type="ChEBI" id="CHEBI:57912"/>
        <dbReference type="ChEBI" id="CHEBI:78442"/>
        <dbReference type="ChEBI" id="CHEBI:78535"/>
        <dbReference type="ChEBI" id="CHEBI:456215"/>
        <dbReference type="EC" id="6.1.1.2"/>
    </reaction>
</comment>
<evidence type="ECO:0000256" key="4">
    <source>
        <dbReference type="ARBA" id="ARBA00022741"/>
    </source>
</evidence>
<evidence type="ECO:0000313" key="9">
    <source>
        <dbReference type="EMBL" id="SFV69588.1"/>
    </source>
</evidence>
<comment type="similarity">
    <text evidence="1">Belongs to the class-I aminoacyl-tRNA synthetase family.</text>
</comment>
<name>A0A1W1CUN1_9ZZZZ</name>
<dbReference type="GO" id="GO:0004830">
    <property type="term" value="F:tryptophan-tRNA ligase activity"/>
    <property type="evidence" value="ECO:0007669"/>
    <property type="project" value="UniProtKB-EC"/>
</dbReference>
<dbReference type="CDD" id="cd00806">
    <property type="entry name" value="TrpRS_core"/>
    <property type="match status" value="1"/>
</dbReference>
<reference evidence="9" key="1">
    <citation type="submission" date="2016-10" db="EMBL/GenBank/DDBJ databases">
        <authorList>
            <person name="de Groot N.N."/>
        </authorList>
    </citation>
    <scope>NUCLEOTIDE SEQUENCE</scope>
</reference>
<dbReference type="InterPro" id="IPR002306">
    <property type="entry name" value="Trp-tRNA-ligase"/>
</dbReference>
<dbReference type="GO" id="GO:0005829">
    <property type="term" value="C:cytosol"/>
    <property type="evidence" value="ECO:0007669"/>
    <property type="project" value="TreeGrafter"/>
</dbReference>
<dbReference type="PANTHER" id="PTHR43766:SF1">
    <property type="entry name" value="TRYPTOPHAN--TRNA LIGASE, MITOCHONDRIAL"/>
    <property type="match status" value="1"/>
</dbReference>
<dbReference type="FunFam" id="1.10.240.10:FF:000005">
    <property type="entry name" value="Tryptophan--tRNA ligase"/>
    <property type="match status" value="1"/>
</dbReference>
<dbReference type="PRINTS" id="PR01039">
    <property type="entry name" value="TRNASYNTHTRP"/>
</dbReference>
<evidence type="ECO:0000256" key="2">
    <source>
        <dbReference type="ARBA" id="ARBA00013161"/>
    </source>
</evidence>
<keyword evidence="5" id="KW-0067">ATP-binding</keyword>
<dbReference type="EC" id="6.1.1.2" evidence="2"/>
<dbReference type="SUPFAM" id="SSF52374">
    <property type="entry name" value="Nucleotidylyl transferase"/>
    <property type="match status" value="1"/>
</dbReference>
<sequence>MRVLTGIQASGKLHIGNYFGAMKPMVELQEENELFTFIANYHSLTTSKDADTLKQYTIDAAVDYLSVGIDPNKTTFWVQSHVPEVLELYWILSKFTPMGLLERAHSYKDKVAKGISANHALFSYPVLMAADILMLDTEIVPVGKDQIQHVEMTRDIATKFNNEYGEIFVLPEHRVAEEVATIPGIDGQKMSKSYDNAIDLFMDEKALQKRCNKIVSSSTPLGEPLEWEDDNIFALASLFLDNREKLELQVRYQSGKEGYGHFKKYLKELIWEELGEAREKRAYYLSHMDEVNDILAMGAKKAQTIAQEKMSKVKEAIGL</sequence>
<dbReference type="Gene3D" id="1.10.240.10">
    <property type="entry name" value="Tyrosyl-Transfer RNA Synthetase"/>
    <property type="match status" value="1"/>
</dbReference>
<keyword evidence="3 9" id="KW-0436">Ligase</keyword>
<evidence type="ECO:0000256" key="7">
    <source>
        <dbReference type="ARBA" id="ARBA00023146"/>
    </source>
</evidence>
<dbReference type="GO" id="GO:0005524">
    <property type="term" value="F:ATP binding"/>
    <property type="evidence" value="ECO:0007669"/>
    <property type="project" value="UniProtKB-KW"/>
</dbReference>
<keyword evidence="7 9" id="KW-0030">Aminoacyl-tRNA synthetase</keyword>
<dbReference type="Pfam" id="PF00579">
    <property type="entry name" value="tRNA-synt_1b"/>
    <property type="match status" value="1"/>
</dbReference>
<keyword evidence="4" id="KW-0547">Nucleotide-binding</keyword>
<dbReference type="InterPro" id="IPR050203">
    <property type="entry name" value="Trp-tRNA_synthetase"/>
</dbReference>
<protein>
    <recommendedName>
        <fullName evidence="2">tryptophan--tRNA ligase</fullName>
        <ecNumber evidence="2">6.1.1.2</ecNumber>
    </recommendedName>
</protein>
<evidence type="ECO:0000256" key="3">
    <source>
        <dbReference type="ARBA" id="ARBA00022598"/>
    </source>
</evidence>
<dbReference type="PANTHER" id="PTHR43766">
    <property type="entry name" value="TRYPTOPHAN--TRNA LIGASE, MITOCHONDRIAL"/>
    <property type="match status" value="1"/>
</dbReference>
<dbReference type="Gene3D" id="3.40.50.620">
    <property type="entry name" value="HUPs"/>
    <property type="match status" value="1"/>
</dbReference>
<dbReference type="GO" id="GO:0006436">
    <property type="term" value="P:tryptophanyl-tRNA aminoacylation"/>
    <property type="evidence" value="ECO:0007669"/>
    <property type="project" value="InterPro"/>
</dbReference>
<dbReference type="EMBL" id="FPHI01000044">
    <property type="protein sequence ID" value="SFV69588.1"/>
    <property type="molecule type" value="Genomic_DNA"/>
</dbReference>
<keyword evidence="6" id="KW-0648">Protein biosynthesis</keyword>